<dbReference type="PIRSF" id="PIRSF000151">
    <property type="entry name" value="GPR"/>
    <property type="match status" value="1"/>
</dbReference>
<comment type="catalytic activity">
    <reaction evidence="6 7">
        <text>L-glutamate 5-semialdehyde + phosphate + NADP(+) = L-glutamyl 5-phosphate + NADPH + H(+)</text>
        <dbReference type="Rhea" id="RHEA:19541"/>
        <dbReference type="ChEBI" id="CHEBI:15378"/>
        <dbReference type="ChEBI" id="CHEBI:43474"/>
        <dbReference type="ChEBI" id="CHEBI:57783"/>
        <dbReference type="ChEBI" id="CHEBI:58066"/>
        <dbReference type="ChEBI" id="CHEBI:58274"/>
        <dbReference type="ChEBI" id="CHEBI:58349"/>
        <dbReference type="EC" id="1.2.1.41"/>
    </reaction>
</comment>
<keyword evidence="4 7" id="KW-0521">NADP</keyword>
<evidence type="ECO:0000313" key="10">
    <source>
        <dbReference type="Proteomes" id="UP000004200"/>
    </source>
</evidence>
<dbReference type="PATRIC" id="fig|765913.3.peg.1104"/>
<comment type="subcellular location">
    <subcellularLocation>
        <location evidence="7">Cytoplasm</location>
    </subcellularLocation>
</comment>
<organism evidence="9 10">
    <name type="scientific">Thiorhodococcus drewsii AZ1</name>
    <dbReference type="NCBI Taxonomy" id="765913"/>
    <lineage>
        <taxon>Bacteria</taxon>
        <taxon>Pseudomonadati</taxon>
        <taxon>Pseudomonadota</taxon>
        <taxon>Gammaproteobacteria</taxon>
        <taxon>Chromatiales</taxon>
        <taxon>Chromatiaceae</taxon>
        <taxon>Thiorhodococcus</taxon>
    </lineage>
</organism>
<dbReference type="GO" id="GO:0055129">
    <property type="term" value="P:L-proline biosynthetic process"/>
    <property type="evidence" value="ECO:0007669"/>
    <property type="project" value="UniProtKB-UniRule"/>
</dbReference>
<dbReference type="InterPro" id="IPR012134">
    <property type="entry name" value="Glu-5-SA_DH"/>
</dbReference>
<evidence type="ECO:0000256" key="6">
    <source>
        <dbReference type="ARBA" id="ARBA00049024"/>
    </source>
</evidence>
<dbReference type="InterPro" id="IPR016163">
    <property type="entry name" value="Ald_DH_C"/>
</dbReference>
<dbReference type="HAMAP" id="MF_00412">
    <property type="entry name" value="ProA"/>
    <property type="match status" value="1"/>
</dbReference>
<feature type="domain" description="Aldehyde dehydrogenase" evidence="8">
    <location>
        <begin position="329"/>
        <end position="393"/>
    </location>
</feature>
<dbReference type="PANTHER" id="PTHR11063:SF8">
    <property type="entry name" value="DELTA-1-PYRROLINE-5-CARBOXYLATE SYNTHASE"/>
    <property type="match status" value="1"/>
</dbReference>
<gene>
    <name evidence="7" type="primary">proA</name>
    <name evidence="9" type="ORF">ThidrDRAFT_1077</name>
</gene>
<accession>G2DYG5</accession>
<dbReference type="AlphaFoldDB" id="G2DYG5"/>
<dbReference type="PROSITE" id="PS01223">
    <property type="entry name" value="PROA"/>
    <property type="match status" value="1"/>
</dbReference>
<dbReference type="Proteomes" id="UP000004200">
    <property type="component" value="Unassembled WGS sequence"/>
</dbReference>
<protein>
    <recommendedName>
        <fullName evidence="7">Gamma-glutamyl phosphate reductase</fullName>
        <shortName evidence="7">GPR</shortName>
        <ecNumber evidence="7">1.2.1.41</ecNumber>
    </recommendedName>
    <alternativeName>
        <fullName evidence="7">Glutamate-5-semialdehyde dehydrogenase</fullName>
    </alternativeName>
    <alternativeName>
        <fullName evidence="7">Glutamyl-gamma-semialdehyde dehydrogenase</fullName>
        <shortName evidence="7">GSA dehydrogenase</shortName>
    </alternativeName>
</protein>
<dbReference type="GO" id="GO:0050661">
    <property type="term" value="F:NADP binding"/>
    <property type="evidence" value="ECO:0007669"/>
    <property type="project" value="InterPro"/>
</dbReference>
<dbReference type="STRING" id="765913.ThidrDRAFT_1077"/>
<dbReference type="InterPro" id="IPR016162">
    <property type="entry name" value="Ald_DH_N"/>
</dbReference>
<dbReference type="UniPathway" id="UPA00098">
    <property type="reaction ID" value="UER00360"/>
</dbReference>
<dbReference type="InterPro" id="IPR000965">
    <property type="entry name" value="GPR_dom"/>
</dbReference>
<comment type="similarity">
    <text evidence="7">Belongs to the gamma-glutamyl phosphate reductase family.</text>
</comment>
<dbReference type="EMBL" id="AFWT01000006">
    <property type="protein sequence ID" value="EGV32592.1"/>
    <property type="molecule type" value="Genomic_DNA"/>
</dbReference>
<evidence type="ECO:0000256" key="3">
    <source>
        <dbReference type="ARBA" id="ARBA00022650"/>
    </source>
</evidence>
<sequence>MRWARIFIERVLPMTAEQIDDVVGYMNEVGQRARVAARAMARAGTGQKNAALIAIADLLDHQRAAIASANRQDMEAGAAKGLDAALLDRLELTPARIDSMIEGLRQVATLPDPIGAITDLDYRPSGIQVGRMRVPLGVVGIIYESRPNVTADAAALCLKSGNATVLRGGSEAFASNQAIADCIQRGLVEAGLPAEGVQVVATTDRAAVGAMIAMPECIDVIIPRGGKGLIERISRDARVPVIKHLDGICHVYIDAQADLDKAFSIALNAKTQRYGTCNTMETLLVDAAVADAILPRLAAAYAEKGVELRGCVRTRDLIPDASPATEADWDTEYLAPILSIRVVDGLDEAMDHIARHSSAHTESIVTEDYSRARRFLREVDSSSVMVNASTRFADGFEYGLGAEIGISTDKFHARGPVGLEGLTSLKFVVLGNGEIRV</sequence>
<evidence type="ECO:0000256" key="1">
    <source>
        <dbReference type="ARBA" id="ARBA00004985"/>
    </source>
</evidence>
<keyword evidence="3 7" id="KW-0641">Proline biosynthesis</keyword>
<comment type="caution">
    <text evidence="9">The sequence shown here is derived from an EMBL/GenBank/DDBJ whole genome shotgun (WGS) entry which is preliminary data.</text>
</comment>
<dbReference type="CDD" id="cd07079">
    <property type="entry name" value="ALDH_F18-19_ProA-GPR"/>
    <property type="match status" value="1"/>
</dbReference>
<evidence type="ECO:0000256" key="4">
    <source>
        <dbReference type="ARBA" id="ARBA00022857"/>
    </source>
</evidence>
<comment type="pathway">
    <text evidence="1 7">Amino-acid biosynthesis; L-proline biosynthesis; L-glutamate 5-semialdehyde from L-glutamate: step 2/2.</text>
</comment>
<dbReference type="EC" id="1.2.1.41" evidence="7"/>
<evidence type="ECO:0000259" key="8">
    <source>
        <dbReference type="Pfam" id="PF00171"/>
    </source>
</evidence>
<dbReference type="Pfam" id="PF00171">
    <property type="entry name" value="Aldedh"/>
    <property type="match status" value="2"/>
</dbReference>
<evidence type="ECO:0000256" key="5">
    <source>
        <dbReference type="ARBA" id="ARBA00023002"/>
    </source>
</evidence>
<comment type="function">
    <text evidence="7">Catalyzes the NADPH-dependent reduction of L-glutamate 5-phosphate into L-glutamate 5-semialdehyde and phosphate. The product spontaneously undergoes cyclization to form 1-pyrroline-5-carboxylate.</text>
</comment>
<dbReference type="SUPFAM" id="SSF53720">
    <property type="entry name" value="ALDH-like"/>
    <property type="match status" value="1"/>
</dbReference>
<reference evidence="9 10" key="1">
    <citation type="submission" date="2011-06" db="EMBL/GenBank/DDBJ databases">
        <title>The draft genome of Thiorhodococcus drewsii AZ1.</title>
        <authorList>
            <consortium name="US DOE Joint Genome Institute (JGI-PGF)"/>
            <person name="Lucas S."/>
            <person name="Han J."/>
            <person name="Lapidus A."/>
            <person name="Cheng J.-F."/>
            <person name="Goodwin L."/>
            <person name="Pitluck S."/>
            <person name="Peters L."/>
            <person name="Land M.L."/>
            <person name="Hauser L."/>
            <person name="Vogl K."/>
            <person name="Liu Z."/>
            <person name="Imhoff J."/>
            <person name="Thiel V."/>
            <person name="Frigaard N.-U."/>
            <person name="Bryant D.A."/>
            <person name="Woyke T.J."/>
        </authorList>
    </citation>
    <scope>NUCLEOTIDE SEQUENCE [LARGE SCALE GENOMIC DNA]</scope>
    <source>
        <strain evidence="9 10">AZ1</strain>
    </source>
</reference>
<keyword evidence="5 7" id="KW-0560">Oxidoreductase</keyword>
<dbReference type="InterPro" id="IPR016161">
    <property type="entry name" value="Ald_DH/histidinol_DH"/>
</dbReference>
<dbReference type="Gene3D" id="3.40.309.10">
    <property type="entry name" value="Aldehyde Dehydrogenase, Chain A, domain 2"/>
    <property type="match status" value="1"/>
</dbReference>
<feature type="domain" description="Aldehyde dehydrogenase" evidence="8">
    <location>
        <begin position="28"/>
        <end position="302"/>
    </location>
</feature>
<dbReference type="PANTHER" id="PTHR11063">
    <property type="entry name" value="GLUTAMATE SEMIALDEHYDE DEHYDROGENASE"/>
    <property type="match status" value="1"/>
</dbReference>
<dbReference type="Gene3D" id="3.40.605.10">
    <property type="entry name" value="Aldehyde Dehydrogenase, Chain A, domain 1"/>
    <property type="match status" value="1"/>
</dbReference>
<dbReference type="InterPro" id="IPR015590">
    <property type="entry name" value="Aldehyde_DH_dom"/>
</dbReference>
<dbReference type="eggNOG" id="COG0014">
    <property type="taxonomic scope" value="Bacteria"/>
</dbReference>
<dbReference type="FunFam" id="3.40.309.10:FF:000006">
    <property type="entry name" value="Gamma-glutamyl phosphate reductase"/>
    <property type="match status" value="1"/>
</dbReference>
<evidence type="ECO:0000313" key="9">
    <source>
        <dbReference type="EMBL" id="EGV32592.1"/>
    </source>
</evidence>
<keyword evidence="10" id="KW-1185">Reference proteome</keyword>
<dbReference type="GO" id="GO:0004350">
    <property type="term" value="F:glutamate-5-semialdehyde dehydrogenase activity"/>
    <property type="evidence" value="ECO:0007669"/>
    <property type="project" value="UniProtKB-UniRule"/>
</dbReference>
<dbReference type="InterPro" id="IPR020593">
    <property type="entry name" value="G-glutamylP_reductase_CS"/>
</dbReference>
<evidence type="ECO:0000256" key="7">
    <source>
        <dbReference type="HAMAP-Rule" id="MF_00412"/>
    </source>
</evidence>
<keyword evidence="2 7" id="KW-0028">Amino-acid biosynthesis</keyword>
<proteinExistence type="inferred from homology"/>
<evidence type="ECO:0000256" key="2">
    <source>
        <dbReference type="ARBA" id="ARBA00022605"/>
    </source>
</evidence>
<dbReference type="NCBIfam" id="TIGR00407">
    <property type="entry name" value="proA"/>
    <property type="match status" value="1"/>
</dbReference>
<dbReference type="NCBIfam" id="NF001221">
    <property type="entry name" value="PRK00197.1"/>
    <property type="match status" value="1"/>
</dbReference>
<keyword evidence="7" id="KW-0963">Cytoplasm</keyword>
<dbReference type="GO" id="GO:0005737">
    <property type="term" value="C:cytoplasm"/>
    <property type="evidence" value="ECO:0007669"/>
    <property type="project" value="UniProtKB-SubCell"/>
</dbReference>
<name>G2DYG5_9GAMM</name>